<evidence type="ECO:0000256" key="2">
    <source>
        <dbReference type="ARBA" id="ARBA00022475"/>
    </source>
</evidence>
<keyword evidence="3 8" id="KW-0812">Transmembrane</keyword>
<evidence type="ECO:0000256" key="7">
    <source>
        <dbReference type="SAM" id="MobiDB-lite"/>
    </source>
</evidence>
<evidence type="ECO:0000256" key="1">
    <source>
        <dbReference type="ARBA" id="ARBA00004651"/>
    </source>
</evidence>
<dbReference type="RefSeq" id="WP_211939488.1">
    <property type="nucleotide sequence ID" value="NZ_CP073078.1"/>
</dbReference>
<feature type="transmembrane region" description="Helical" evidence="8">
    <location>
        <begin position="50"/>
        <end position="68"/>
    </location>
</feature>
<name>A0A975G2D7_9CAUL</name>
<proteinExistence type="inferred from homology"/>
<keyword evidence="5 8" id="KW-0472">Membrane</keyword>
<evidence type="ECO:0000256" key="5">
    <source>
        <dbReference type="ARBA" id="ARBA00023136"/>
    </source>
</evidence>
<evidence type="ECO:0000256" key="6">
    <source>
        <dbReference type="ARBA" id="ARBA00043993"/>
    </source>
</evidence>
<feature type="compositionally biased region" description="Acidic residues" evidence="7">
    <location>
        <begin position="1"/>
        <end position="11"/>
    </location>
</feature>
<evidence type="ECO:0000313" key="10">
    <source>
        <dbReference type="EMBL" id="QUD89436.1"/>
    </source>
</evidence>
<comment type="similarity">
    <text evidence="6">Belongs to the YccS/YhfK family.</text>
</comment>
<dbReference type="EMBL" id="CP073078">
    <property type="protein sequence ID" value="QUD89436.1"/>
    <property type="molecule type" value="Genomic_DNA"/>
</dbReference>
<dbReference type="GO" id="GO:0005886">
    <property type="term" value="C:plasma membrane"/>
    <property type="evidence" value="ECO:0007669"/>
    <property type="project" value="UniProtKB-SubCell"/>
</dbReference>
<keyword evidence="4 8" id="KW-1133">Transmembrane helix</keyword>
<evidence type="ECO:0000256" key="3">
    <source>
        <dbReference type="ARBA" id="ARBA00022692"/>
    </source>
</evidence>
<feature type="transmembrane region" description="Helical" evidence="8">
    <location>
        <begin position="74"/>
        <end position="92"/>
    </location>
</feature>
<evidence type="ECO:0000256" key="4">
    <source>
        <dbReference type="ARBA" id="ARBA00022989"/>
    </source>
</evidence>
<feature type="transmembrane region" description="Helical" evidence="8">
    <location>
        <begin position="171"/>
        <end position="191"/>
    </location>
</feature>
<accession>A0A975G2D7</accession>
<sequence length="392" mass="40314">MRASLDGDEEGTPPKDAPQAPAPTPVAEKASPTARAWRWMRSRRSARARHAVRVAVAAAASYALATVFSLPQGYWAVITAIVVVQASLGATVGASRDRMIGTAAGAAVGALAAWLAPKTLGGEIAALAVSVGVLGWAAAARPSLKIAPVTAVIMILGSTSSQRGFLEAAGLRVAEIAVGAAIGLAVALFVFPARARDIVSAKAQEVMKDLAELLGLYAARLDSPPQAEPLTALHDKIRAGLSAIETAVGEASHESAIRLSGALTADAIPRTLWRLRNDAVMIGRCTAPGLPAPMAAHLAEPAQAVLRADAARLTALAATLAAGQRPAAYVGRPQLGDFRAAFQAAEAETRPAALNFDQLEQVFGLAYALSAFDLNLADLADRISELVAPTAD</sequence>
<evidence type="ECO:0000259" key="9">
    <source>
        <dbReference type="Pfam" id="PF13515"/>
    </source>
</evidence>
<keyword evidence="11" id="KW-1185">Reference proteome</keyword>
<evidence type="ECO:0000313" key="11">
    <source>
        <dbReference type="Proteomes" id="UP000676409"/>
    </source>
</evidence>
<dbReference type="InterPro" id="IPR049453">
    <property type="entry name" value="Memb_transporter_dom"/>
</dbReference>
<organism evidence="10 11">
    <name type="scientific">Phenylobacterium montanum</name>
    <dbReference type="NCBI Taxonomy" id="2823693"/>
    <lineage>
        <taxon>Bacteria</taxon>
        <taxon>Pseudomonadati</taxon>
        <taxon>Pseudomonadota</taxon>
        <taxon>Alphaproteobacteria</taxon>
        <taxon>Caulobacterales</taxon>
        <taxon>Caulobacteraceae</taxon>
        <taxon>Phenylobacterium</taxon>
    </lineage>
</organism>
<dbReference type="Pfam" id="PF13515">
    <property type="entry name" value="FUSC_2"/>
    <property type="match status" value="1"/>
</dbReference>
<dbReference type="PANTHER" id="PTHR30509">
    <property type="entry name" value="P-HYDROXYBENZOIC ACID EFFLUX PUMP SUBUNIT-RELATED"/>
    <property type="match status" value="1"/>
</dbReference>
<feature type="region of interest" description="Disordered" evidence="7">
    <location>
        <begin position="1"/>
        <end position="34"/>
    </location>
</feature>
<evidence type="ECO:0000256" key="8">
    <source>
        <dbReference type="SAM" id="Phobius"/>
    </source>
</evidence>
<keyword evidence="2" id="KW-1003">Cell membrane</keyword>
<protein>
    <submittedName>
        <fullName evidence="10">FUSC family protein</fullName>
    </submittedName>
</protein>
<comment type="subcellular location">
    <subcellularLocation>
        <location evidence="1">Cell membrane</location>
        <topology evidence="1">Multi-pass membrane protein</topology>
    </subcellularLocation>
</comment>
<feature type="domain" description="Integral membrane bound transporter" evidence="9">
    <location>
        <begin position="61"/>
        <end position="186"/>
    </location>
</feature>
<dbReference type="PANTHER" id="PTHR30509:SF9">
    <property type="entry name" value="MULTIDRUG RESISTANCE PROTEIN MDTO"/>
    <property type="match status" value="1"/>
</dbReference>
<dbReference type="KEGG" id="caul:KCG34_06025"/>
<gene>
    <name evidence="10" type="ORF">KCG34_06025</name>
</gene>
<dbReference type="AlphaFoldDB" id="A0A975G2D7"/>
<reference evidence="10" key="1">
    <citation type="submission" date="2021-04" db="EMBL/GenBank/DDBJ databases">
        <title>The complete genome sequence of Caulobacter sp. S6.</title>
        <authorList>
            <person name="Tang Y."/>
            <person name="Ouyang W."/>
            <person name="Liu Q."/>
            <person name="Huang B."/>
            <person name="Guo Z."/>
            <person name="Lei P."/>
        </authorList>
    </citation>
    <scope>NUCLEOTIDE SEQUENCE</scope>
    <source>
        <strain evidence="10">S6</strain>
    </source>
</reference>
<dbReference type="Proteomes" id="UP000676409">
    <property type="component" value="Chromosome"/>
</dbReference>